<evidence type="ECO:0000256" key="2">
    <source>
        <dbReference type="SAM" id="SignalP"/>
    </source>
</evidence>
<feature type="signal peptide" evidence="2">
    <location>
        <begin position="1"/>
        <end position="32"/>
    </location>
</feature>
<dbReference type="AlphaFoldDB" id="A0A5C6FLU4"/>
<protein>
    <submittedName>
        <fullName evidence="3">Uncharacterized protein</fullName>
    </submittedName>
</protein>
<evidence type="ECO:0000313" key="3">
    <source>
        <dbReference type="EMBL" id="TWU60482.1"/>
    </source>
</evidence>
<keyword evidence="2" id="KW-0732">Signal</keyword>
<dbReference type="EMBL" id="SJPW01000001">
    <property type="protein sequence ID" value="TWU60482.1"/>
    <property type="molecule type" value="Genomic_DNA"/>
</dbReference>
<accession>A0A5C6FLU4</accession>
<evidence type="ECO:0000256" key="1">
    <source>
        <dbReference type="SAM" id="Phobius"/>
    </source>
</evidence>
<keyword evidence="4" id="KW-1185">Reference proteome</keyword>
<gene>
    <name evidence="3" type="ORF">Poly51_07580</name>
</gene>
<keyword evidence="1" id="KW-0812">Transmembrane</keyword>
<dbReference type="Proteomes" id="UP000318288">
    <property type="component" value="Unassembled WGS sequence"/>
</dbReference>
<feature type="transmembrane region" description="Helical" evidence="1">
    <location>
        <begin position="295"/>
        <end position="316"/>
    </location>
</feature>
<evidence type="ECO:0000313" key="4">
    <source>
        <dbReference type="Proteomes" id="UP000318288"/>
    </source>
</evidence>
<reference evidence="3 4" key="1">
    <citation type="submission" date="2019-02" db="EMBL/GenBank/DDBJ databases">
        <title>Deep-cultivation of Planctomycetes and their phenomic and genomic characterization uncovers novel biology.</title>
        <authorList>
            <person name="Wiegand S."/>
            <person name="Jogler M."/>
            <person name="Boedeker C."/>
            <person name="Pinto D."/>
            <person name="Vollmers J."/>
            <person name="Rivas-Marin E."/>
            <person name="Kohn T."/>
            <person name="Peeters S.H."/>
            <person name="Heuer A."/>
            <person name="Rast P."/>
            <person name="Oberbeckmann S."/>
            <person name="Bunk B."/>
            <person name="Jeske O."/>
            <person name="Meyerdierks A."/>
            <person name="Storesund J.E."/>
            <person name="Kallscheuer N."/>
            <person name="Luecker S."/>
            <person name="Lage O.M."/>
            <person name="Pohl T."/>
            <person name="Merkel B.J."/>
            <person name="Hornburger P."/>
            <person name="Mueller R.-W."/>
            <person name="Bruemmer F."/>
            <person name="Labrenz M."/>
            <person name="Spormann A.M."/>
            <person name="Op Den Camp H."/>
            <person name="Overmann J."/>
            <person name="Amann R."/>
            <person name="Jetten M.S.M."/>
            <person name="Mascher T."/>
            <person name="Medema M.H."/>
            <person name="Devos D.P."/>
            <person name="Kaster A.-K."/>
            <person name="Ovreas L."/>
            <person name="Rohde M."/>
            <person name="Galperin M.Y."/>
            <person name="Jogler C."/>
        </authorList>
    </citation>
    <scope>NUCLEOTIDE SEQUENCE [LARGE SCALE GENOMIC DNA]</scope>
    <source>
        <strain evidence="3 4">Poly51</strain>
    </source>
</reference>
<feature type="chain" id="PRO_5022738241" evidence="2">
    <location>
        <begin position="33"/>
        <end position="327"/>
    </location>
</feature>
<comment type="caution">
    <text evidence="3">The sequence shown here is derived from an EMBL/GenBank/DDBJ whole genome shotgun (WGS) entry which is preliminary data.</text>
</comment>
<proteinExistence type="predicted"/>
<name>A0A5C6FLU4_9BACT</name>
<keyword evidence="1" id="KW-1133">Transmembrane helix</keyword>
<organism evidence="3 4">
    <name type="scientific">Rubripirellula tenax</name>
    <dbReference type="NCBI Taxonomy" id="2528015"/>
    <lineage>
        <taxon>Bacteria</taxon>
        <taxon>Pseudomonadati</taxon>
        <taxon>Planctomycetota</taxon>
        <taxon>Planctomycetia</taxon>
        <taxon>Pirellulales</taxon>
        <taxon>Pirellulaceae</taxon>
        <taxon>Rubripirellula</taxon>
    </lineage>
</organism>
<dbReference type="RefSeq" id="WP_146454315.1">
    <property type="nucleotide sequence ID" value="NZ_SJPW01000001.1"/>
</dbReference>
<dbReference type="OrthoDB" id="265174at2"/>
<sequence length="327" mass="34121" precursor="true">MKTDFARRLRCKSLCVSAAVLGFVVFTSTALANPPAIASSVTKAIVKYFGKEGASEAAEYLSKTGGRQLMQRVSATAAREGGEETVERVAALAGKHGPQAIAALDNAPAVTPILTALDDLPAEQVGAAITQLAAGAPGRELAQATMKFGSKTLQSELKHPGVGLVLVRSLGDDGADLAAKLGTDQAIVVARHADDLSKLPTTARQGMMSMMREDATRMVQFMGRFAEANPGKTLFTVATTAVILAEPERILGGDEIVFDADGNPIVVSKSGLIGRTVGATGSIAEHVSSQYVRPAFLTLLTFVTAFAALWAGLKLWHAHKHATKAGD</sequence>
<keyword evidence="1" id="KW-0472">Membrane</keyword>